<name>A0A813IA20_POLGL</name>
<sequence length="492" mass="54007">MASGPQLSGAEVVSISVRTCDWKPVLSQLLGSFAADLFSGLEEVSVRVSGPETVENHLRAWLQVSGDLSWSGRKEVSPSSGRFRAARSEGARDPRFPVAGFEDPVFMAGHVARQLLQCGFDLVAPGNVDAAHLEHCIRTQGFTWEEFVFLPKCALCFPFIKKVDHSLGLAVLQVERTGAIGALEGHTLMKETTVKYLPWMCKESLQQLVQSGAIFPDDVQEGVVSFITGLSYELIADVVVNERRYHVFLSASSPPPLPPMDDQSSPSFETQGLVILKFDDLGILANFHGPHRLEAQLNQHFSVRHETLTELCAAHATLAALFRQRLVSMVISNGYELISCTPGADGVSEWVFLPPPSPGPLEAPCPCSAGLAVVHVNEAGMVVSLECPDDLRCHVEHQFPWICTNSLRRLALLAPMGCISPNVRHRVFSFLLSLGYELSSAPVSSWGGQYAFSRPKQVQIEKMLSRSERPSEDRKYKFPSLLLLLPLLLCCC</sequence>
<organism evidence="1 2">
    <name type="scientific">Polarella glacialis</name>
    <name type="common">Dinoflagellate</name>
    <dbReference type="NCBI Taxonomy" id="89957"/>
    <lineage>
        <taxon>Eukaryota</taxon>
        <taxon>Sar</taxon>
        <taxon>Alveolata</taxon>
        <taxon>Dinophyceae</taxon>
        <taxon>Suessiales</taxon>
        <taxon>Suessiaceae</taxon>
        <taxon>Polarella</taxon>
    </lineage>
</organism>
<evidence type="ECO:0000313" key="2">
    <source>
        <dbReference type="Proteomes" id="UP000626109"/>
    </source>
</evidence>
<gene>
    <name evidence="1" type="ORF">PGLA2088_LOCUS5018</name>
</gene>
<dbReference type="AlphaFoldDB" id="A0A813IA20"/>
<proteinExistence type="predicted"/>
<reference evidence="1" key="1">
    <citation type="submission" date="2021-02" db="EMBL/GenBank/DDBJ databases">
        <authorList>
            <person name="Dougan E. K."/>
            <person name="Rhodes N."/>
            <person name="Thang M."/>
            <person name="Chan C."/>
        </authorList>
    </citation>
    <scope>NUCLEOTIDE SEQUENCE</scope>
</reference>
<accession>A0A813IA20</accession>
<dbReference type="Proteomes" id="UP000626109">
    <property type="component" value="Unassembled WGS sequence"/>
</dbReference>
<comment type="caution">
    <text evidence="1">The sequence shown here is derived from an EMBL/GenBank/DDBJ whole genome shotgun (WGS) entry which is preliminary data.</text>
</comment>
<dbReference type="EMBL" id="CAJNNW010004718">
    <property type="protein sequence ID" value="CAE8646683.1"/>
    <property type="molecule type" value="Genomic_DNA"/>
</dbReference>
<evidence type="ECO:0000313" key="1">
    <source>
        <dbReference type="EMBL" id="CAE8646683.1"/>
    </source>
</evidence>
<protein>
    <submittedName>
        <fullName evidence="1">Uncharacterized protein</fullName>
    </submittedName>
</protein>